<name>A0A2H3JJ45_WOLCO</name>
<sequence>MMADPDDYTDVRMLSGVRVHETPGFRLYRPFPLAVPNAISRFEDYLPYAAAAAVSGPHRCYDFLLRRMLHDVADSVCIKTSPIGAPNKLIVRAVRTFTVPAAIYAGSCSSCPNALIPAYSQL</sequence>
<gene>
    <name evidence="1" type="ORF">WOLCODRAFT_166607</name>
</gene>
<accession>A0A2H3JJ45</accession>
<keyword evidence="2" id="KW-1185">Reference proteome</keyword>
<evidence type="ECO:0000313" key="2">
    <source>
        <dbReference type="Proteomes" id="UP000218811"/>
    </source>
</evidence>
<evidence type="ECO:0000313" key="1">
    <source>
        <dbReference type="EMBL" id="PCH36007.1"/>
    </source>
</evidence>
<dbReference type="EMBL" id="KB467865">
    <property type="protein sequence ID" value="PCH36007.1"/>
    <property type="molecule type" value="Genomic_DNA"/>
</dbReference>
<proteinExistence type="predicted"/>
<organism evidence="1 2">
    <name type="scientific">Wolfiporia cocos (strain MD-104)</name>
    <name type="common">Brown rot fungus</name>
    <dbReference type="NCBI Taxonomy" id="742152"/>
    <lineage>
        <taxon>Eukaryota</taxon>
        <taxon>Fungi</taxon>
        <taxon>Dikarya</taxon>
        <taxon>Basidiomycota</taxon>
        <taxon>Agaricomycotina</taxon>
        <taxon>Agaricomycetes</taxon>
        <taxon>Polyporales</taxon>
        <taxon>Phaeolaceae</taxon>
        <taxon>Wolfiporia</taxon>
    </lineage>
</organism>
<protein>
    <submittedName>
        <fullName evidence="1">Uncharacterized protein</fullName>
    </submittedName>
</protein>
<reference evidence="1 2" key="1">
    <citation type="journal article" date="2012" name="Science">
        <title>The Paleozoic origin of enzymatic lignin decomposition reconstructed from 31 fungal genomes.</title>
        <authorList>
            <person name="Floudas D."/>
            <person name="Binder M."/>
            <person name="Riley R."/>
            <person name="Barry K."/>
            <person name="Blanchette R.A."/>
            <person name="Henrissat B."/>
            <person name="Martinez A.T."/>
            <person name="Otillar R."/>
            <person name="Spatafora J.W."/>
            <person name="Yadav J.S."/>
            <person name="Aerts A."/>
            <person name="Benoit I."/>
            <person name="Boyd A."/>
            <person name="Carlson A."/>
            <person name="Copeland A."/>
            <person name="Coutinho P.M."/>
            <person name="de Vries R.P."/>
            <person name="Ferreira P."/>
            <person name="Findley K."/>
            <person name="Foster B."/>
            <person name="Gaskell J."/>
            <person name="Glotzer D."/>
            <person name="Gorecki P."/>
            <person name="Heitman J."/>
            <person name="Hesse C."/>
            <person name="Hori C."/>
            <person name="Igarashi K."/>
            <person name="Jurgens J.A."/>
            <person name="Kallen N."/>
            <person name="Kersten P."/>
            <person name="Kohler A."/>
            <person name="Kuees U."/>
            <person name="Kumar T.K.A."/>
            <person name="Kuo A."/>
            <person name="LaButti K."/>
            <person name="Larrondo L.F."/>
            <person name="Lindquist E."/>
            <person name="Ling A."/>
            <person name="Lombard V."/>
            <person name="Lucas S."/>
            <person name="Lundell T."/>
            <person name="Martin R."/>
            <person name="McLaughlin D.J."/>
            <person name="Morgenstern I."/>
            <person name="Morin E."/>
            <person name="Murat C."/>
            <person name="Nagy L.G."/>
            <person name="Nolan M."/>
            <person name="Ohm R.A."/>
            <person name="Patyshakuliyeva A."/>
            <person name="Rokas A."/>
            <person name="Ruiz-Duenas F.J."/>
            <person name="Sabat G."/>
            <person name="Salamov A."/>
            <person name="Samejima M."/>
            <person name="Schmutz J."/>
            <person name="Slot J.C."/>
            <person name="St John F."/>
            <person name="Stenlid J."/>
            <person name="Sun H."/>
            <person name="Sun S."/>
            <person name="Syed K."/>
            <person name="Tsang A."/>
            <person name="Wiebenga A."/>
            <person name="Young D."/>
            <person name="Pisabarro A."/>
            <person name="Eastwood D.C."/>
            <person name="Martin F."/>
            <person name="Cullen D."/>
            <person name="Grigoriev I.V."/>
            <person name="Hibbett D.S."/>
        </authorList>
    </citation>
    <scope>NUCLEOTIDE SEQUENCE [LARGE SCALE GENOMIC DNA]</scope>
    <source>
        <strain evidence="1 2">MD-104</strain>
    </source>
</reference>
<dbReference type="AlphaFoldDB" id="A0A2H3JJ45"/>
<dbReference type="Proteomes" id="UP000218811">
    <property type="component" value="Unassembled WGS sequence"/>
</dbReference>